<keyword evidence="15" id="KW-1185">Reference proteome</keyword>
<dbReference type="Pfam" id="PF02518">
    <property type="entry name" value="HATPase_c"/>
    <property type="match status" value="1"/>
</dbReference>
<evidence type="ECO:0000256" key="5">
    <source>
        <dbReference type="ARBA" id="ARBA00022553"/>
    </source>
</evidence>
<evidence type="ECO:0000256" key="10">
    <source>
        <dbReference type="ARBA" id="ARBA00023012"/>
    </source>
</evidence>
<dbReference type="Gene3D" id="3.30.565.10">
    <property type="entry name" value="Histidine kinase-like ATPase, C-terminal domain"/>
    <property type="match status" value="1"/>
</dbReference>
<feature type="transmembrane region" description="Helical" evidence="12">
    <location>
        <begin position="12"/>
        <end position="30"/>
    </location>
</feature>
<dbReference type="PANTHER" id="PTHR45453">
    <property type="entry name" value="PHOSPHATE REGULON SENSOR PROTEIN PHOR"/>
    <property type="match status" value="1"/>
</dbReference>
<evidence type="ECO:0000256" key="1">
    <source>
        <dbReference type="ARBA" id="ARBA00000085"/>
    </source>
</evidence>
<accession>A0ABQ5N4Y3</accession>
<feature type="transmembrane region" description="Helical" evidence="12">
    <location>
        <begin position="42"/>
        <end position="62"/>
    </location>
</feature>
<dbReference type="InterPro" id="IPR003661">
    <property type="entry name" value="HisK_dim/P_dom"/>
</dbReference>
<evidence type="ECO:0000256" key="7">
    <source>
        <dbReference type="ARBA" id="ARBA00022692"/>
    </source>
</evidence>
<dbReference type="InterPro" id="IPR004358">
    <property type="entry name" value="Sig_transdc_His_kin-like_C"/>
</dbReference>
<dbReference type="GO" id="GO:0016301">
    <property type="term" value="F:kinase activity"/>
    <property type="evidence" value="ECO:0007669"/>
    <property type="project" value="UniProtKB-KW"/>
</dbReference>
<evidence type="ECO:0000256" key="4">
    <source>
        <dbReference type="ARBA" id="ARBA00022475"/>
    </source>
</evidence>
<dbReference type="InterPro" id="IPR003594">
    <property type="entry name" value="HATPase_dom"/>
</dbReference>
<keyword evidence="5" id="KW-0597">Phosphoprotein</keyword>
<dbReference type="PANTHER" id="PTHR45453:SF2">
    <property type="entry name" value="HISTIDINE KINASE"/>
    <property type="match status" value="1"/>
</dbReference>
<reference evidence="14 15" key="1">
    <citation type="journal article" date="2024" name="Int. J. Syst. Evol. Microbiol.">
        <title>Clostridium omnivorum sp. nov., isolated from anoxic soil under the treatment of reductive soil disinfestation.</title>
        <authorList>
            <person name="Ueki A."/>
            <person name="Tonouchi A."/>
            <person name="Kaku N."/>
            <person name="Honma S."/>
            <person name="Ueki K."/>
        </authorList>
    </citation>
    <scope>NUCLEOTIDE SEQUENCE [LARGE SCALE GENOMIC DNA]</scope>
    <source>
        <strain evidence="14 15">E14</strain>
    </source>
</reference>
<proteinExistence type="predicted"/>
<dbReference type="InterPro" id="IPR036097">
    <property type="entry name" value="HisK_dim/P_sf"/>
</dbReference>
<keyword evidence="8 14" id="KW-0418">Kinase</keyword>
<evidence type="ECO:0000256" key="6">
    <source>
        <dbReference type="ARBA" id="ARBA00022679"/>
    </source>
</evidence>
<evidence type="ECO:0000256" key="3">
    <source>
        <dbReference type="ARBA" id="ARBA00012438"/>
    </source>
</evidence>
<comment type="subcellular location">
    <subcellularLocation>
        <location evidence="2">Cell membrane</location>
        <topology evidence="2">Multi-pass membrane protein</topology>
    </subcellularLocation>
</comment>
<name>A0ABQ5N4Y3_9CLOT</name>
<evidence type="ECO:0000256" key="2">
    <source>
        <dbReference type="ARBA" id="ARBA00004651"/>
    </source>
</evidence>
<dbReference type="InterPro" id="IPR036890">
    <property type="entry name" value="HATPase_C_sf"/>
</dbReference>
<dbReference type="PROSITE" id="PS50109">
    <property type="entry name" value="HIS_KIN"/>
    <property type="match status" value="1"/>
</dbReference>
<comment type="caution">
    <text evidence="14">The sequence shown here is derived from an EMBL/GenBank/DDBJ whole genome shotgun (WGS) entry which is preliminary data.</text>
</comment>
<keyword evidence="4" id="KW-1003">Cell membrane</keyword>
<dbReference type="SMART" id="SM00387">
    <property type="entry name" value="HATPase_c"/>
    <property type="match status" value="1"/>
</dbReference>
<keyword evidence="6" id="KW-0808">Transferase</keyword>
<evidence type="ECO:0000256" key="9">
    <source>
        <dbReference type="ARBA" id="ARBA00022989"/>
    </source>
</evidence>
<dbReference type="PRINTS" id="PR00344">
    <property type="entry name" value="BCTRLSENSOR"/>
</dbReference>
<evidence type="ECO:0000256" key="12">
    <source>
        <dbReference type="SAM" id="Phobius"/>
    </source>
</evidence>
<dbReference type="SUPFAM" id="SSF55874">
    <property type="entry name" value="ATPase domain of HSP90 chaperone/DNA topoisomerase II/histidine kinase"/>
    <property type="match status" value="1"/>
</dbReference>
<evidence type="ECO:0000256" key="8">
    <source>
        <dbReference type="ARBA" id="ARBA00022777"/>
    </source>
</evidence>
<dbReference type="CDD" id="cd00082">
    <property type="entry name" value="HisKA"/>
    <property type="match status" value="1"/>
</dbReference>
<sequence>MSFLRYLKENYRLLIFYAVLMTFVLAAIYLDRSNRMLNSNILYLASVSFIIFAVYLFSDYLIKAKYINGLKQFGASKDKTPIFPQPMEYKDEVYAGVLLDLYDFYNASLKNMENQFKENNEFMTAWVHEIKTPITTSKLLMDNIVSGSDLPSSLNEEIDKIDDYVEKVLFYSRCDSFSEDYIITEVDLNTLIKESVKKHSIIFIRKHISFVNEVESSFWVDTDKKWLLFIIDQIFSNSLKYTSTNGTIKCSAYENHKEKVLVIEDTGIGIKKEDMDRVFQKSFTGSNGRNVNSKATGMGLYLSYKLAKKLGHDITIQSEYGKGTSVSVHFPKWNDYYITKM</sequence>
<dbReference type="InterPro" id="IPR005467">
    <property type="entry name" value="His_kinase_dom"/>
</dbReference>
<keyword evidence="7 12" id="KW-0812">Transmembrane</keyword>
<keyword evidence="9 12" id="KW-1133">Transmembrane helix</keyword>
<evidence type="ECO:0000313" key="14">
    <source>
        <dbReference type="EMBL" id="GLC30211.1"/>
    </source>
</evidence>
<keyword evidence="10" id="KW-0902">Two-component regulatory system</keyword>
<comment type="catalytic activity">
    <reaction evidence="1">
        <text>ATP + protein L-histidine = ADP + protein N-phospho-L-histidine.</text>
        <dbReference type="EC" id="2.7.13.3"/>
    </reaction>
</comment>
<evidence type="ECO:0000259" key="13">
    <source>
        <dbReference type="PROSITE" id="PS50109"/>
    </source>
</evidence>
<protein>
    <recommendedName>
        <fullName evidence="3">histidine kinase</fullName>
        <ecNumber evidence="3">2.7.13.3</ecNumber>
    </recommendedName>
</protein>
<evidence type="ECO:0000256" key="11">
    <source>
        <dbReference type="ARBA" id="ARBA00023136"/>
    </source>
</evidence>
<dbReference type="RefSeq" id="WP_264849476.1">
    <property type="nucleotide sequence ID" value="NZ_BRXR01000001.1"/>
</dbReference>
<dbReference type="Proteomes" id="UP001208567">
    <property type="component" value="Unassembled WGS sequence"/>
</dbReference>
<dbReference type="EC" id="2.7.13.3" evidence="3"/>
<feature type="domain" description="Histidine kinase" evidence="13">
    <location>
        <begin position="125"/>
        <end position="334"/>
    </location>
</feature>
<dbReference type="SUPFAM" id="SSF47384">
    <property type="entry name" value="Homodimeric domain of signal transducing histidine kinase"/>
    <property type="match status" value="1"/>
</dbReference>
<dbReference type="EMBL" id="BRXR01000001">
    <property type="protein sequence ID" value="GLC30211.1"/>
    <property type="molecule type" value="Genomic_DNA"/>
</dbReference>
<keyword evidence="11 12" id="KW-0472">Membrane</keyword>
<organism evidence="14 15">
    <name type="scientific">Clostridium omnivorum</name>
    <dbReference type="NCBI Taxonomy" id="1604902"/>
    <lineage>
        <taxon>Bacteria</taxon>
        <taxon>Bacillati</taxon>
        <taxon>Bacillota</taxon>
        <taxon>Clostridia</taxon>
        <taxon>Eubacteriales</taxon>
        <taxon>Clostridiaceae</taxon>
        <taxon>Clostridium</taxon>
    </lineage>
</organism>
<dbReference type="InterPro" id="IPR050351">
    <property type="entry name" value="BphY/WalK/GraS-like"/>
</dbReference>
<evidence type="ECO:0000313" key="15">
    <source>
        <dbReference type="Proteomes" id="UP001208567"/>
    </source>
</evidence>
<gene>
    <name evidence="14" type="ORF">bsdE14_16210</name>
</gene>